<accession>A0A0L7QRW5</accession>
<proteinExistence type="predicted"/>
<gene>
    <name evidence="1" type="ORF">WH47_06642</name>
</gene>
<keyword evidence="2" id="KW-1185">Reference proteome</keyword>
<name>A0A0L7QRW5_9HYME</name>
<dbReference type="Proteomes" id="UP000053825">
    <property type="component" value="Unassembled WGS sequence"/>
</dbReference>
<reference evidence="1 2" key="1">
    <citation type="submission" date="2015-07" db="EMBL/GenBank/DDBJ databases">
        <title>The genome of Habropoda laboriosa.</title>
        <authorList>
            <person name="Pan H."/>
            <person name="Kapheim K."/>
        </authorList>
    </citation>
    <scope>NUCLEOTIDE SEQUENCE [LARGE SCALE GENOMIC DNA]</scope>
    <source>
        <strain evidence="1">0110345459</strain>
    </source>
</reference>
<evidence type="ECO:0000313" key="1">
    <source>
        <dbReference type="EMBL" id="KOC61251.1"/>
    </source>
</evidence>
<evidence type="ECO:0000313" key="2">
    <source>
        <dbReference type="Proteomes" id="UP000053825"/>
    </source>
</evidence>
<organism evidence="1 2">
    <name type="scientific">Habropoda laboriosa</name>
    <dbReference type="NCBI Taxonomy" id="597456"/>
    <lineage>
        <taxon>Eukaryota</taxon>
        <taxon>Metazoa</taxon>
        <taxon>Ecdysozoa</taxon>
        <taxon>Arthropoda</taxon>
        <taxon>Hexapoda</taxon>
        <taxon>Insecta</taxon>
        <taxon>Pterygota</taxon>
        <taxon>Neoptera</taxon>
        <taxon>Endopterygota</taxon>
        <taxon>Hymenoptera</taxon>
        <taxon>Apocrita</taxon>
        <taxon>Aculeata</taxon>
        <taxon>Apoidea</taxon>
        <taxon>Anthophila</taxon>
        <taxon>Apidae</taxon>
        <taxon>Habropoda</taxon>
    </lineage>
</organism>
<sequence length="111" mass="13185">MLGKGYLRRYRNGHHLKDSEIVTLAAVTVNPHINNWLIENRCSVPRFNASRILRWHSYHISLLRTLTDADYAVRLRFCQWSQQKTLLDLFFFFSLRAIKLTCDEAEHSICY</sequence>
<dbReference type="EMBL" id="KQ414777">
    <property type="protein sequence ID" value="KOC61251.1"/>
    <property type="molecule type" value="Genomic_DNA"/>
</dbReference>
<protein>
    <submittedName>
        <fullName evidence="1">Uncharacterized protein</fullName>
    </submittedName>
</protein>
<dbReference type="AlphaFoldDB" id="A0A0L7QRW5"/>